<protein>
    <submittedName>
        <fullName evidence="6">Substrate-binding domain-containing protein</fullName>
    </submittedName>
</protein>
<dbReference type="Gene3D" id="3.40.50.2300">
    <property type="match status" value="2"/>
</dbReference>
<reference evidence="7" key="1">
    <citation type="journal article" date="2019" name="Int. J. Syst. Evol. Microbiol.">
        <title>The Global Catalogue of Microorganisms (GCM) 10K type strain sequencing project: providing services to taxonomists for standard genome sequencing and annotation.</title>
        <authorList>
            <consortium name="The Broad Institute Genomics Platform"/>
            <consortium name="The Broad Institute Genome Sequencing Center for Infectious Disease"/>
            <person name="Wu L."/>
            <person name="Ma J."/>
        </authorList>
    </citation>
    <scope>NUCLEOTIDE SEQUENCE [LARGE SCALE GENOMIC DNA]</scope>
    <source>
        <strain evidence="7">CGMCC 1.18578</strain>
    </source>
</reference>
<keyword evidence="4" id="KW-1133">Transmembrane helix</keyword>
<evidence type="ECO:0000259" key="5">
    <source>
        <dbReference type="Pfam" id="PF13407"/>
    </source>
</evidence>
<gene>
    <name evidence="6" type="ORF">ACFPQ4_09225</name>
</gene>
<organism evidence="6 7">
    <name type="scientific">Cohnella yongneupensis</name>
    <dbReference type="NCBI Taxonomy" id="425006"/>
    <lineage>
        <taxon>Bacteria</taxon>
        <taxon>Bacillati</taxon>
        <taxon>Bacillota</taxon>
        <taxon>Bacilli</taxon>
        <taxon>Bacillales</taxon>
        <taxon>Paenibacillaceae</taxon>
        <taxon>Cohnella</taxon>
    </lineage>
</organism>
<keyword evidence="4" id="KW-0812">Transmembrane</keyword>
<feature type="transmembrane region" description="Helical" evidence="4">
    <location>
        <begin position="7"/>
        <end position="26"/>
    </location>
</feature>
<evidence type="ECO:0000313" key="7">
    <source>
        <dbReference type="Proteomes" id="UP001596108"/>
    </source>
</evidence>
<dbReference type="EMBL" id="JBHSNC010000027">
    <property type="protein sequence ID" value="MFC5529628.1"/>
    <property type="molecule type" value="Genomic_DNA"/>
</dbReference>
<dbReference type="InterPro" id="IPR028082">
    <property type="entry name" value="Peripla_BP_I"/>
</dbReference>
<accession>A0ABW0QYX7</accession>
<comment type="subcellular location">
    <subcellularLocation>
        <location evidence="1">Cell envelope</location>
    </subcellularLocation>
</comment>
<dbReference type="RefSeq" id="WP_378111525.1">
    <property type="nucleotide sequence ID" value="NZ_JBHSNC010000027.1"/>
</dbReference>
<evidence type="ECO:0000256" key="2">
    <source>
        <dbReference type="ARBA" id="ARBA00007639"/>
    </source>
</evidence>
<dbReference type="PANTHER" id="PTHR46847:SF1">
    <property type="entry name" value="D-ALLOSE-BINDING PERIPLASMIC PROTEIN-RELATED"/>
    <property type="match status" value="1"/>
</dbReference>
<sequence>MRWSFRRFIWVLAAGVMLAAILGFWLTRISEDKKIEIRVIIKSTDDSIEFWQVMKDGIDIAAKEFGAHVIVKGAKSESDIDEQIALVEEAIAEKPDAIILAANDYDRLVPVSEKVKQSGIRLFIVDSGIKADIAESIIATDNYKAGEKAGTEMKRQLGNRPAQVAIIKYVLAAASVSDREDGVRAVLGKDPNIDLLDTYYAKGLEENAYDLMKVIMNEHPDVDGIICLNEMTSVGGGRAFQELNLKNKVALIGFDSPIPVIKLLEEGVIRSTIVQKPFQMGYLSIKAAVDATHGKSVPKVIDTGSEVITKQNMYEEEYQKLLFPFYDK</sequence>
<dbReference type="InterPro" id="IPR025997">
    <property type="entry name" value="SBP_2_dom"/>
</dbReference>
<dbReference type="Proteomes" id="UP001596108">
    <property type="component" value="Unassembled WGS sequence"/>
</dbReference>
<evidence type="ECO:0000256" key="4">
    <source>
        <dbReference type="SAM" id="Phobius"/>
    </source>
</evidence>
<evidence type="ECO:0000256" key="1">
    <source>
        <dbReference type="ARBA" id="ARBA00004196"/>
    </source>
</evidence>
<keyword evidence="4" id="KW-0472">Membrane</keyword>
<comment type="caution">
    <text evidence="6">The sequence shown here is derived from an EMBL/GenBank/DDBJ whole genome shotgun (WGS) entry which is preliminary data.</text>
</comment>
<dbReference type="Pfam" id="PF13407">
    <property type="entry name" value="Peripla_BP_4"/>
    <property type="match status" value="1"/>
</dbReference>
<comment type="similarity">
    <text evidence="2">Belongs to the bacterial solute-binding protein 2 family.</text>
</comment>
<dbReference type="SUPFAM" id="SSF53822">
    <property type="entry name" value="Periplasmic binding protein-like I"/>
    <property type="match status" value="1"/>
</dbReference>
<dbReference type="PANTHER" id="PTHR46847">
    <property type="entry name" value="D-ALLOSE-BINDING PERIPLASMIC PROTEIN-RELATED"/>
    <property type="match status" value="1"/>
</dbReference>
<evidence type="ECO:0000256" key="3">
    <source>
        <dbReference type="ARBA" id="ARBA00022729"/>
    </source>
</evidence>
<evidence type="ECO:0000313" key="6">
    <source>
        <dbReference type="EMBL" id="MFC5529628.1"/>
    </source>
</evidence>
<proteinExistence type="inferred from homology"/>
<keyword evidence="3" id="KW-0732">Signal</keyword>
<name>A0ABW0QYX7_9BACL</name>
<feature type="domain" description="Periplasmic binding protein" evidence="5">
    <location>
        <begin position="40"/>
        <end position="295"/>
    </location>
</feature>
<keyword evidence="7" id="KW-1185">Reference proteome</keyword>